<dbReference type="InterPro" id="IPR015813">
    <property type="entry name" value="Pyrv/PenolPyrv_kinase-like_dom"/>
</dbReference>
<comment type="catalytic activity">
    <reaction evidence="1">
        <text>oxaloacetate + phosphate = phosphoenolpyruvate + hydrogencarbonate</text>
        <dbReference type="Rhea" id="RHEA:28370"/>
        <dbReference type="ChEBI" id="CHEBI:16452"/>
        <dbReference type="ChEBI" id="CHEBI:17544"/>
        <dbReference type="ChEBI" id="CHEBI:43474"/>
        <dbReference type="ChEBI" id="CHEBI:58702"/>
        <dbReference type="EC" id="4.1.1.31"/>
    </reaction>
</comment>
<dbReference type="PANTHER" id="PTHR30523:SF6">
    <property type="entry name" value="PHOSPHOENOLPYRUVATE CARBOXYLASE"/>
    <property type="match status" value="1"/>
</dbReference>
<sequence length="328" mass="38392">MARLFRATRPARAKNLPFKQRNTHMPAQSQITPPPRDKELRSRVRLFGNLLGEVLATQAGQNVLGAVEILRKGYIRLRKEDNPALRARLARKIDQLDPDTLSHVVRAFNLYFSLVNIAEEAFQHKERRRHVRQGGPLWRGSFDHTLREFYEQDISAEELQSLLDRTLYLPVFTAHPTESKRRAVMHALRGIFLTAEKLDGPRMGKIERERVIDDLRNQIQVLWKTDEVRVHKPTVEDEIRNGLFYFRECLFNAVPRVYRYLDQSIQRVYGKKTDVHLPSLLQFGSWIGGDRDGNPFVKPSTTEYALRQHMNEVLCEYLRRVEDLRSKL</sequence>
<feature type="non-terminal residue" evidence="3">
    <location>
        <position position="328"/>
    </location>
</feature>
<dbReference type="GO" id="GO:0006099">
    <property type="term" value="P:tricarboxylic acid cycle"/>
    <property type="evidence" value="ECO:0007669"/>
    <property type="project" value="InterPro"/>
</dbReference>
<keyword evidence="3" id="KW-0456">Lyase</keyword>
<dbReference type="SUPFAM" id="SSF51621">
    <property type="entry name" value="Phosphoenolpyruvate/pyruvate domain"/>
    <property type="match status" value="1"/>
</dbReference>
<dbReference type="GO" id="GO:0005829">
    <property type="term" value="C:cytosol"/>
    <property type="evidence" value="ECO:0007669"/>
    <property type="project" value="TreeGrafter"/>
</dbReference>
<dbReference type="EMBL" id="UOFM01000233">
    <property type="protein sequence ID" value="VAW77764.1"/>
    <property type="molecule type" value="Genomic_DNA"/>
</dbReference>
<dbReference type="PROSITE" id="PS00781">
    <property type="entry name" value="PEPCASE_1"/>
    <property type="match status" value="1"/>
</dbReference>
<dbReference type="GO" id="GO:0008964">
    <property type="term" value="F:phosphoenolpyruvate carboxylase activity"/>
    <property type="evidence" value="ECO:0007669"/>
    <property type="project" value="UniProtKB-EC"/>
</dbReference>
<evidence type="ECO:0000256" key="2">
    <source>
        <dbReference type="SAM" id="MobiDB-lite"/>
    </source>
</evidence>
<dbReference type="GO" id="GO:0015977">
    <property type="term" value="P:carbon fixation"/>
    <property type="evidence" value="ECO:0007669"/>
    <property type="project" value="InterPro"/>
</dbReference>
<dbReference type="AlphaFoldDB" id="A0A3B0Z8N8"/>
<gene>
    <name evidence="3" type="ORF">MNBD_GAMMA14-782</name>
</gene>
<evidence type="ECO:0000256" key="1">
    <source>
        <dbReference type="ARBA" id="ARBA00048995"/>
    </source>
</evidence>
<dbReference type="InterPro" id="IPR021135">
    <property type="entry name" value="PEP_COase"/>
</dbReference>
<reference evidence="3" key="1">
    <citation type="submission" date="2018-06" db="EMBL/GenBank/DDBJ databases">
        <authorList>
            <person name="Zhirakovskaya E."/>
        </authorList>
    </citation>
    <scope>NUCLEOTIDE SEQUENCE</scope>
</reference>
<keyword evidence="3" id="KW-0670">Pyruvate</keyword>
<dbReference type="PANTHER" id="PTHR30523">
    <property type="entry name" value="PHOSPHOENOLPYRUVATE CARBOXYLASE"/>
    <property type="match status" value="1"/>
</dbReference>
<dbReference type="Pfam" id="PF00311">
    <property type="entry name" value="PEPcase"/>
    <property type="match status" value="1"/>
</dbReference>
<feature type="region of interest" description="Disordered" evidence="2">
    <location>
        <begin position="1"/>
        <end position="36"/>
    </location>
</feature>
<evidence type="ECO:0000313" key="3">
    <source>
        <dbReference type="EMBL" id="VAW77764.1"/>
    </source>
</evidence>
<protein>
    <submittedName>
        <fullName evidence="3">Phosphoenolpyruvate carboxylase</fullName>
        <ecNumber evidence="3">4.1.1.31</ecNumber>
    </submittedName>
</protein>
<accession>A0A3B0Z8N8</accession>
<dbReference type="InterPro" id="IPR018129">
    <property type="entry name" value="PEP_COase_Lys_AS"/>
</dbReference>
<dbReference type="PRINTS" id="PR00150">
    <property type="entry name" value="PEPCARBXLASE"/>
</dbReference>
<dbReference type="EC" id="4.1.1.31" evidence="3"/>
<name>A0A3B0Z8N8_9ZZZZ</name>
<proteinExistence type="predicted"/>
<organism evidence="3">
    <name type="scientific">hydrothermal vent metagenome</name>
    <dbReference type="NCBI Taxonomy" id="652676"/>
    <lineage>
        <taxon>unclassified sequences</taxon>
        <taxon>metagenomes</taxon>
        <taxon>ecological metagenomes</taxon>
    </lineage>
</organism>